<evidence type="ECO:0000256" key="2">
    <source>
        <dbReference type="PROSITE-ProRule" id="PRU00504"/>
    </source>
</evidence>
<keyword evidence="1" id="KW-0677">Repeat</keyword>
<evidence type="ECO:0000256" key="1">
    <source>
        <dbReference type="ARBA" id="ARBA00022737"/>
    </source>
</evidence>
<dbReference type="InterPro" id="IPR001258">
    <property type="entry name" value="NHL_repeat"/>
</dbReference>
<dbReference type="PANTHER" id="PTHR24104">
    <property type="entry name" value="E3 UBIQUITIN-PROTEIN LIGASE NHLRC1-RELATED"/>
    <property type="match status" value="1"/>
</dbReference>
<reference evidence="4" key="1">
    <citation type="submission" date="2021-03" db="EMBL/GenBank/DDBJ databases">
        <authorList>
            <person name="Bekaert M."/>
        </authorList>
    </citation>
    <scope>NUCLEOTIDE SEQUENCE</scope>
</reference>
<dbReference type="OrthoDB" id="10020332at2759"/>
<dbReference type="InterPro" id="IPR011042">
    <property type="entry name" value="6-blade_b-propeller_TolB-like"/>
</dbReference>
<gene>
    <name evidence="4" type="ORF">MEDL_31871</name>
</gene>
<dbReference type="AlphaFoldDB" id="A0A8S3S962"/>
<dbReference type="PROSITE" id="PS51125">
    <property type="entry name" value="NHL"/>
    <property type="match status" value="1"/>
</dbReference>
<dbReference type="PANTHER" id="PTHR24104:SF25">
    <property type="entry name" value="PROTEIN LIN-41"/>
    <property type="match status" value="1"/>
</dbReference>
<proteinExistence type="predicted"/>
<keyword evidence="3" id="KW-0175">Coiled coil</keyword>
<feature type="repeat" description="NHL" evidence="2">
    <location>
        <begin position="431"/>
        <end position="462"/>
    </location>
</feature>
<name>A0A8S3S962_MYTED</name>
<dbReference type="EMBL" id="CAJPWZ010001594">
    <property type="protein sequence ID" value="CAG2218248.1"/>
    <property type="molecule type" value="Genomic_DNA"/>
</dbReference>
<dbReference type="GO" id="GO:0000209">
    <property type="term" value="P:protein polyubiquitination"/>
    <property type="evidence" value="ECO:0007669"/>
    <property type="project" value="TreeGrafter"/>
</dbReference>
<dbReference type="Pfam" id="PF01436">
    <property type="entry name" value="NHL"/>
    <property type="match status" value="1"/>
</dbReference>
<evidence type="ECO:0000313" key="4">
    <source>
        <dbReference type="EMBL" id="CAG2218248.1"/>
    </source>
</evidence>
<dbReference type="SUPFAM" id="SSF57845">
    <property type="entry name" value="B-box zinc-binding domain"/>
    <property type="match status" value="1"/>
</dbReference>
<keyword evidence="5" id="KW-1185">Reference proteome</keyword>
<accession>A0A8S3S962</accession>
<feature type="coiled-coil region" evidence="3">
    <location>
        <begin position="102"/>
        <end position="195"/>
    </location>
</feature>
<dbReference type="GO" id="GO:0061630">
    <property type="term" value="F:ubiquitin protein ligase activity"/>
    <property type="evidence" value="ECO:0007669"/>
    <property type="project" value="TreeGrafter"/>
</dbReference>
<comment type="caution">
    <text evidence="4">The sequence shown here is derived from an EMBL/GenBank/DDBJ whole genome shotgun (WGS) entry which is preliminary data.</text>
</comment>
<dbReference type="Proteomes" id="UP000683360">
    <property type="component" value="Unassembled WGS sequence"/>
</dbReference>
<dbReference type="Gene3D" id="2.120.10.30">
    <property type="entry name" value="TolB, C-terminal domain"/>
    <property type="match status" value="1"/>
</dbReference>
<evidence type="ECO:0008006" key="6">
    <source>
        <dbReference type="Google" id="ProtNLM"/>
    </source>
</evidence>
<protein>
    <recommendedName>
        <fullName evidence="6">B box-type domain-containing protein</fullName>
    </recommendedName>
</protein>
<dbReference type="InterPro" id="IPR050952">
    <property type="entry name" value="TRIM-NHL_E3_ligases"/>
</dbReference>
<dbReference type="Gene3D" id="3.30.160.60">
    <property type="entry name" value="Classic Zinc Finger"/>
    <property type="match status" value="1"/>
</dbReference>
<organism evidence="4 5">
    <name type="scientific">Mytilus edulis</name>
    <name type="common">Blue mussel</name>
    <dbReference type="NCBI Taxonomy" id="6550"/>
    <lineage>
        <taxon>Eukaryota</taxon>
        <taxon>Metazoa</taxon>
        <taxon>Spiralia</taxon>
        <taxon>Lophotrochozoa</taxon>
        <taxon>Mollusca</taxon>
        <taxon>Bivalvia</taxon>
        <taxon>Autobranchia</taxon>
        <taxon>Pteriomorphia</taxon>
        <taxon>Mytilida</taxon>
        <taxon>Mytiloidea</taxon>
        <taxon>Mytilidae</taxon>
        <taxon>Mytilinae</taxon>
        <taxon>Mytilus</taxon>
    </lineage>
</organism>
<dbReference type="GO" id="GO:0043161">
    <property type="term" value="P:proteasome-mediated ubiquitin-dependent protein catabolic process"/>
    <property type="evidence" value="ECO:0007669"/>
    <property type="project" value="TreeGrafter"/>
</dbReference>
<sequence>MDIKSDKPSNLEIKMECDKHKQPLSLYCPSHLMPSCDVCISTSHSKCTGITSLASVVEKTKIEKSKESVEKDINHFLSILDQLVTSKSKNIKTGENHCIGVKKSINEIRKEINKHLDHLEEKLCQETDIIWNQERSKATDFISEIEGKRENLKEMKEHLQTVTTNTSKLQSFLGVHKIEQQVHQCQRYIEDLEDDERTKEVDIKMKRNGEMENILSKLVSLESLGEVIVDKTEINLNRETSLRRKAQVKSQEQSNINNMTMNIETKIEINIEKHISDMICLMDGRVIVVEEGGKVNLLSSDGKLQKQLPIPGDAWGVTQINEDTIAITYPSEFAIKIFNMENETVTKVFQIGKLCYGLSFSNNSLAVGLNKDEIRIIDLEGNTLKSIQVQSESYLYYLVYCNKRVIYSDYQGKAVYCVDESGKQIWEYKQDLMGPEGLCIDTYGNIIVIDCKSHRIIVISKDGQDSKVLISKEDGLVYPKCICFKHNESTGFICDYYGTYLAKFNLSCE</sequence>
<dbReference type="GO" id="GO:0008270">
    <property type="term" value="F:zinc ion binding"/>
    <property type="evidence" value="ECO:0007669"/>
    <property type="project" value="UniProtKB-KW"/>
</dbReference>
<evidence type="ECO:0000313" key="5">
    <source>
        <dbReference type="Proteomes" id="UP000683360"/>
    </source>
</evidence>
<dbReference type="SUPFAM" id="SSF101898">
    <property type="entry name" value="NHL repeat"/>
    <property type="match status" value="1"/>
</dbReference>
<evidence type="ECO:0000256" key="3">
    <source>
        <dbReference type="SAM" id="Coils"/>
    </source>
</evidence>